<dbReference type="EMBL" id="UINC01053611">
    <property type="protein sequence ID" value="SVB70338.1"/>
    <property type="molecule type" value="Genomic_DNA"/>
</dbReference>
<protein>
    <submittedName>
        <fullName evidence="1">Uncharacterized protein</fullName>
    </submittedName>
</protein>
<organism evidence="1">
    <name type="scientific">marine metagenome</name>
    <dbReference type="NCBI Taxonomy" id="408172"/>
    <lineage>
        <taxon>unclassified sequences</taxon>
        <taxon>metagenomes</taxon>
        <taxon>ecological metagenomes</taxon>
    </lineage>
</organism>
<accession>A0A382G511</accession>
<proteinExistence type="predicted"/>
<feature type="non-terminal residue" evidence="1">
    <location>
        <position position="168"/>
    </location>
</feature>
<reference evidence="1" key="1">
    <citation type="submission" date="2018-05" db="EMBL/GenBank/DDBJ databases">
        <authorList>
            <person name="Lanie J.A."/>
            <person name="Ng W.-L."/>
            <person name="Kazmierczak K.M."/>
            <person name="Andrzejewski T.M."/>
            <person name="Davidsen T.M."/>
            <person name="Wayne K.J."/>
            <person name="Tettelin H."/>
            <person name="Glass J.I."/>
            <person name="Rusch D."/>
            <person name="Podicherti R."/>
            <person name="Tsui H.-C.T."/>
            <person name="Winkler M.E."/>
        </authorList>
    </citation>
    <scope>NUCLEOTIDE SEQUENCE</scope>
</reference>
<name>A0A382G511_9ZZZZ</name>
<dbReference type="AlphaFoldDB" id="A0A382G511"/>
<gene>
    <name evidence="1" type="ORF">METZ01_LOCUS223192</name>
</gene>
<evidence type="ECO:0000313" key="1">
    <source>
        <dbReference type="EMBL" id="SVB70338.1"/>
    </source>
</evidence>
<sequence>MVVIGNGESRKLINLSEIKSETIGCNAIFRDCIVDHLVCVDRRTLKEAINHENTKHTMIYTRPDWLNMYTSVFEVPELFYEGKERPDQPMHWGSGQFALLVAIDNCNSENIDIIGFDLYGNDNKINNIYKGTKSYENDNSHAVDPRYWIYQNKKIFEYFSKFTFNYYV</sequence>